<protein>
    <recommendedName>
        <fullName evidence="4">Winged helix-turn-helix domain-containing protein</fullName>
    </recommendedName>
</protein>
<sequence length="206" mass="22918">MKMTPIMISMTPIVPQLPHQRLVSYASIGALNDEAEEPDVGEPRGRDSSGSFPRRGRKVCSSPAGDLTGAEYTSGAPVRGQRCEQRSYGRHRDRSAFRWTRRDYPVLVEVARRYDARADIDASSVAATLNLSEDDVIDAITALGHAQYLAWEPLRMLSGDVFVQDLWLLERGRRAVGLWPPGETADALVDALRQAEERTLDPEEKP</sequence>
<organism evidence="2 3">
    <name type="scientific">Nocardioides oceani</name>
    <dbReference type="NCBI Taxonomy" id="3058369"/>
    <lineage>
        <taxon>Bacteria</taxon>
        <taxon>Bacillati</taxon>
        <taxon>Actinomycetota</taxon>
        <taxon>Actinomycetes</taxon>
        <taxon>Propionibacteriales</taxon>
        <taxon>Nocardioidaceae</taxon>
        <taxon>Nocardioides</taxon>
    </lineage>
</organism>
<keyword evidence="3" id="KW-1185">Reference proteome</keyword>
<reference evidence="2" key="1">
    <citation type="submission" date="2023-06" db="EMBL/GenBank/DDBJ databases">
        <title>Draft genome sequence of Nocardioides sp. SOB77.</title>
        <authorList>
            <person name="Zhang G."/>
        </authorList>
    </citation>
    <scope>NUCLEOTIDE SEQUENCE</scope>
    <source>
        <strain evidence="2">SOB77</strain>
    </source>
</reference>
<dbReference type="RefSeq" id="WP_300951522.1">
    <property type="nucleotide sequence ID" value="NZ_JAUHJQ010000002.1"/>
</dbReference>
<dbReference type="Proteomes" id="UP001168620">
    <property type="component" value="Unassembled WGS sequence"/>
</dbReference>
<proteinExistence type="predicted"/>
<feature type="region of interest" description="Disordered" evidence="1">
    <location>
        <begin position="34"/>
        <end position="87"/>
    </location>
</feature>
<comment type="caution">
    <text evidence="2">The sequence shown here is derived from an EMBL/GenBank/DDBJ whole genome shotgun (WGS) entry which is preliminary data.</text>
</comment>
<evidence type="ECO:0000256" key="1">
    <source>
        <dbReference type="SAM" id="MobiDB-lite"/>
    </source>
</evidence>
<name>A0ABT8FD54_9ACTN</name>
<evidence type="ECO:0008006" key="4">
    <source>
        <dbReference type="Google" id="ProtNLM"/>
    </source>
</evidence>
<dbReference type="EMBL" id="JAUHJQ010000002">
    <property type="protein sequence ID" value="MDN4172603.1"/>
    <property type="molecule type" value="Genomic_DNA"/>
</dbReference>
<accession>A0ABT8FD54</accession>
<gene>
    <name evidence="2" type="ORF">QWY28_06590</name>
</gene>
<evidence type="ECO:0000313" key="3">
    <source>
        <dbReference type="Proteomes" id="UP001168620"/>
    </source>
</evidence>
<evidence type="ECO:0000313" key="2">
    <source>
        <dbReference type="EMBL" id="MDN4172603.1"/>
    </source>
</evidence>